<gene>
    <name evidence="1" type="ORF">ACOLOM_LOCUS7356</name>
</gene>
<accession>A0ACA9MZC3</accession>
<comment type="caution">
    <text evidence="1">The sequence shown here is derived from an EMBL/GenBank/DDBJ whole genome shotgun (WGS) entry which is preliminary data.</text>
</comment>
<dbReference type="Proteomes" id="UP000789525">
    <property type="component" value="Unassembled WGS sequence"/>
</dbReference>
<evidence type="ECO:0000313" key="2">
    <source>
        <dbReference type="Proteomes" id="UP000789525"/>
    </source>
</evidence>
<protein>
    <submittedName>
        <fullName evidence="1">10393_t:CDS:1</fullName>
    </submittedName>
</protein>
<sequence length="159" mass="18184">MDIFFVVSYAIQLIPSQELGYSPTIVETVLTFFFGTIMMLMAWFSVTRESKYLLLSVINLLGISMFYLIYKLVKVNLIPSDGGWDPYRFTRRFLTFFLATTLVLVATTIYYGIICFKNMMEGTYVLTVYGAKTVVSNNGGKRATLILQNQSRQDRAEID</sequence>
<dbReference type="EMBL" id="CAJVPT010016828">
    <property type="protein sequence ID" value="CAG8621825.1"/>
    <property type="molecule type" value="Genomic_DNA"/>
</dbReference>
<name>A0ACA9MZC3_9GLOM</name>
<keyword evidence="2" id="KW-1185">Reference proteome</keyword>
<reference evidence="1" key="1">
    <citation type="submission" date="2021-06" db="EMBL/GenBank/DDBJ databases">
        <authorList>
            <person name="Kallberg Y."/>
            <person name="Tangrot J."/>
            <person name="Rosling A."/>
        </authorList>
    </citation>
    <scope>NUCLEOTIDE SEQUENCE</scope>
    <source>
        <strain evidence="1">CL356</strain>
    </source>
</reference>
<proteinExistence type="predicted"/>
<organism evidence="1 2">
    <name type="scientific">Acaulospora colombiana</name>
    <dbReference type="NCBI Taxonomy" id="27376"/>
    <lineage>
        <taxon>Eukaryota</taxon>
        <taxon>Fungi</taxon>
        <taxon>Fungi incertae sedis</taxon>
        <taxon>Mucoromycota</taxon>
        <taxon>Glomeromycotina</taxon>
        <taxon>Glomeromycetes</taxon>
        <taxon>Diversisporales</taxon>
        <taxon>Acaulosporaceae</taxon>
        <taxon>Acaulospora</taxon>
    </lineage>
</organism>
<evidence type="ECO:0000313" key="1">
    <source>
        <dbReference type="EMBL" id="CAG8621825.1"/>
    </source>
</evidence>